<organism evidence="1 2">
    <name type="scientific">Turneriella parva (strain ATCC BAA-1111 / DSM 21527 / NCTC 11395 / H)</name>
    <name type="common">Leptospira parva</name>
    <dbReference type="NCBI Taxonomy" id="869212"/>
    <lineage>
        <taxon>Bacteria</taxon>
        <taxon>Pseudomonadati</taxon>
        <taxon>Spirochaetota</taxon>
        <taxon>Spirochaetia</taxon>
        <taxon>Leptospirales</taxon>
        <taxon>Leptospiraceae</taxon>
        <taxon>Turneriella</taxon>
    </lineage>
</organism>
<dbReference type="HOGENOM" id="CLU_1958618_0_0_12"/>
<proteinExistence type="predicted"/>
<gene>
    <name evidence="1" type="ordered locus">Turpa_3320</name>
</gene>
<evidence type="ECO:0000313" key="1">
    <source>
        <dbReference type="EMBL" id="AFM13958.1"/>
    </source>
</evidence>
<dbReference type="AlphaFoldDB" id="I4B9K1"/>
<keyword evidence="2" id="KW-1185">Reference proteome</keyword>
<reference evidence="1 2" key="1">
    <citation type="submission" date="2012-06" db="EMBL/GenBank/DDBJ databases">
        <title>The complete chromosome of genome of Turneriella parva DSM 21527.</title>
        <authorList>
            <consortium name="US DOE Joint Genome Institute (JGI-PGF)"/>
            <person name="Lucas S."/>
            <person name="Han J."/>
            <person name="Lapidus A."/>
            <person name="Bruce D."/>
            <person name="Goodwin L."/>
            <person name="Pitluck S."/>
            <person name="Peters L."/>
            <person name="Kyrpides N."/>
            <person name="Mavromatis K."/>
            <person name="Ivanova N."/>
            <person name="Mikhailova N."/>
            <person name="Chertkov O."/>
            <person name="Detter J.C."/>
            <person name="Tapia R."/>
            <person name="Han C."/>
            <person name="Land M."/>
            <person name="Hauser L."/>
            <person name="Markowitz V."/>
            <person name="Cheng J.-F."/>
            <person name="Hugenholtz P."/>
            <person name="Woyke T."/>
            <person name="Wu D."/>
            <person name="Gronow S."/>
            <person name="Wellnitz S."/>
            <person name="Brambilla E."/>
            <person name="Klenk H.-P."/>
            <person name="Eisen J.A."/>
        </authorList>
    </citation>
    <scope>NUCLEOTIDE SEQUENCE [LARGE SCALE GENOMIC DNA]</scope>
    <source>
        <strain evidence="2">ATCC BAA-1111 / DSM 21527 / NCTC 11395 / H</strain>
    </source>
</reference>
<dbReference type="STRING" id="869212.Turpa_3320"/>
<accession>I4B9K1</accession>
<name>I4B9K1_TURPD</name>
<sequence>MKPKSYYIDEERLKDHDVLAAVFISNVEISDDQYAEEPPEALWIHEEILSRLILFGSAYQMHFSALIPDVYGTYNINKPQCDDLAAELETVTELTNDDLLRKYALLIREQALRVCHGASNQFLVVMGN</sequence>
<dbReference type="RefSeq" id="WP_014804457.1">
    <property type="nucleotide sequence ID" value="NC_018020.1"/>
</dbReference>
<dbReference type="KEGG" id="tpx:Turpa_3320"/>
<dbReference type="Proteomes" id="UP000006048">
    <property type="component" value="Chromosome"/>
</dbReference>
<dbReference type="EMBL" id="CP002959">
    <property type="protein sequence ID" value="AFM13958.1"/>
    <property type="molecule type" value="Genomic_DNA"/>
</dbReference>
<protein>
    <submittedName>
        <fullName evidence="1">Uncharacterized protein</fullName>
    </submittedName>
</protein>
<evidence type="ECO:0000313" key="2">
    <source>
        <dbReference type="Proteomes" id="UP000006048"/>
    </source>
</evidence>